<feature type="compositionally biased region" description="Basic and acidic residues" evidence="1">
    <location>
        <begin position="429"/>
        <end position="445"/>
    </location>
</feature>
<dbReference type="AlphaFoldDB" id="A0A3M0CT09"/>
<evidence type="ECO:0000313" key="2">
    <source>
        <dbReference type="EMBL" id="RMB12664.1"/>
    </source>
</evidence>
<dbReference type="Proteomes" id="UP000271227">
    <property type="component" value="Unassembled WGS sequence"/>
</dbReference>
<keyword evidence="3" id="KW-1185">Reference proteome</keyword>
<name>A0A3M0CT09_9PROT</name>
<accession>A0A3M0CT09</accession>
<evidence type="ECO:0000256" key="1">
    <source>
        <dbReference type="SAM" id="MobiDB-lite"/>
    </source>
</evidence>
<sequence length="445" mass="49565">MQRAITGLELIQGETARLIPVASEKALEGRATSILLATLAVVENFAAAILRTVGQRVGSRASIQCFTEVVLSQDGDQKDRPDGLIVVTVGKRTWSALIESKIGNAVIDAEQIQRYLALARQHKIDAVITISNQFAALPTHHPIKVPKTATRTVKLFHWSWTSLLTQAVYQIDVEQDIDPEQRYILQEFCRYFSHASSGVKTFDAMNKEWREVCLTVKNGGKLLKASNEVKNTVGAWNQEQRDIALLLTRELKAPVSVKLRKSHRDDPEQRLKDDCADLVKTNCLSSIFVIPDAASDLTVTANLGLRTITCMMELQAPADKKSTKARVNWLLRQLQRSSDGTIQVVAKWPGRMHDTATSLEVLRVDLNALQCENQRLAPSRFQVVLVRDLAGKFSGAKTFLDGMNLAITDFYRAAGEHLKPWTPTAPKMPVKDDNVEEFKPSEVNT</sequence>
<evidence type="ECO:0008006" key="4">
    <source>
        <dbReference type="Google" id="ProtNLM"/>
    </source>
</evidence>
<feature type="region of interest" description="Disordered" evidence="1">
    <location>
        <begin position="422"/>
        <end position="445"/>
    </location>
</feature>
<proteinExistence type="predicted"/>
<dbReference type="InParanoid" id="A0A3M0CT09"/>
<organism evidence="2 3">
    <name type="scientific">Eilatimonas milleporae</name>
    <dbReference type="NCBI Taxonomy" id="911205"/>
    <lineage>
        <taxon>Bacteria</taxon>
        <taxon>Pseudomonadati</taxon>
        <taxon>Pseudomonadota</taxon>
        <taxon>Alphaproteobacteria</taxon>
        <taxon>Kordiimonadales</taxon>
        <taxon>Kordiimonadaceae</taxon>
        <taxon>Eilatimonas</taxon>
    </lineage>
</organism>
<dbReference type="RefSeq" id="WP_121936879.1">
    <property type="nucleotide sequence ID" value="NZ_REFR01000002.1"/>
</dbReference>
<gene>
    <name evidence="2" type="ORF">BXY39_0087</name>
</gene>
<dbReference type="EMBL" id="REFR01000002">
    <property type="protein sequence ID" value="RMB12664.1"/>
    <property type="molecule type" value="Genomic_DNA"/>
</dbReference>
<comment type="caution">
    <text evidence="2">The sequence shown here is derived from an EMBL/GenBank/DDBJ whole genome shotgun (WGS) entry which is preliminary data.</text>
</comment>
<reference evidence="2 3" key="1">
    <citation type="submission" date="2018-10" db="EMBL/GenBank/DDBJ databases">
        <title>Genomic Encyclopedia of Archaeal and Bacterial Type Strains, Phase II (KMG-II): from individual species to whole genera.</title>
        <authorList>
            <person name="Goeker M."/>
        </authorList>
    </citation>
    <scope>NUCLEOTIDE SEQUENCE [LARGE SCALE GENOMIC DNA]</scope>
    <source>
        <strain evidence="2 3">DSM 25217</strain>
    </source>
</reference>
<dbReference type="OrthoDB" id="56224at2"/>
<protein>
    <recommendedName>
        <fullName evidence="4">PD-(D/E)XK nuclease superfamily protein</fullName>
    </recommendedName>
</protein>
<evidence type="ECO:0000313" key="3">
    <source>
        <dbReference type="Proteomes" id="UP000271227"/>
    </source>
</evidence>